<feature type="compositionally biased region" description="Low complexity" evidence="1">
    <location>
        <begin position="416"/>
        <end position="429"/>
    </location>
</feature>
<feature type="compositionally biased region" description="Low complexity" evidence="1">
    <location>
        <begin position="285"/>
        <end position="294"/>
    </location>
</feature>
<dbReference type="EMBL" id="JANAWD010000074">
    <property type="protein sequence ID" value="KAJ3488100.1"/>
    <property type="molecule type" value="Genomic_DNA"/>
</dbReference>
<feature type="region of interest" description="Disordered" evidence="1">
    <location>
        <begin position="1"/>
        <end position="78"/>
    </location>
</feature>
<feature type="region of interest" description="Disordered" evidence="1">
    <location>
        <begin position="144"/>
        <end position="169"/>
    </location>
</feature>
<evidence type="ECO:0000256" key="1">
    <source>
        <dbReference type="SAM" id="MobiDB-lite"/>
    </source>
</evidence>
<feature type="compositionally biased region" description="Low complexity" evidence="1">
    <location>
        <begin position="346"/>
        <end position="361"/>
    </location>
</feature>
<organism evidence="2 3">
    <name type="scientific">Meripilus lineatus</name>
    <dbReference type="NCBI Taxonomy" id="2056292"/>
    <lineage>
        <taxon>Eukaryota</taxon>
        <taxon>Fungi</taxon>
        <taxon>Dikarya</taxon>
        <taxon>Basidiomycota</taxon>
        <taxon>Agaricomycotina</taxon>
        <taxon>Agaricomycetes</taxon>
        <taxon>Polyporales</taxon>
        <taxon>Meripilaceae</taxon>
        <taxon>Meripilus</taxon>
    </lineage>
</organism>
<feature type="compositionally biased region" description="Polar residues" evidence="1">
    <location>
        <begin position="305"/>
        <end position="318"/>
    </location>
</feature>
<feature type="region of interest" description="Disordered" evidence="1">
    <location>
        <begin position="240"/>
        <end position="370"/>
    </location>
</feature>
<protein>
    <submittedName>
        <fullName evidence="2">Uncharacterized protein</fullName>
    </submittedName>
</protein>
<evidence type="ECO:0000313" key="2">
    <source>
        <dbReference type="EMBL" id="KAJ3488100.1"/>
    </source>
</evidence>
<feature type="compositionally biased region" description="Low complexity" evidence="1">
    <location>
        <begin position="247"/>
        <end position="259"/>
    </location>
</feature>
<feature type="compositionally biased region" description="Polar residues" evidence="1">
    <location>
        <begin position="393"/>
        <end position="402"/>
    </location>
</feature>
<comment type="caution">
    <text evidence="2">The sequence shown here is derived from an EMBL/GenBank/DDBJ whole genome shotgun (WGS) entry which is preliminary data.</text>
</comment>
<evidence type="ECO:0000313" key="3">
    <source>
        <dbReference type="Proteomes" id="UP001212997"/>
    </source>
</evidence>
<reference evidence="2" key="1">
    <citation type="submission" date="2022-07" db="EMBL/GenBank/DDBJ databases">
        <title>Genome Sequence of Physisporinus lineatus.</title>
        <authorList>
            <person name="Buettner E."/>
        </authorList>
    </citation>
    <scope>NUCLEOTIDE SEQUENCE</scope>
    <source>
        <strain evidence="2">VT162</strain>
    </source>
</reference>
<dbReference type="Proteomes" id="UP001212997">
    <property type="component" value="Unassembled WGS sequence"/>
</dbReference>
<feature type="compositionally biased region" description="Basic residues" evidence="1">
    <location>
        <begin position="152"/>
        <end position="169"/>
    </location>
</feature>
<gene>
    <name evidence="2" type="ORF">NLI96_g3074</name>
</gene>
<accession>A0AAD5V7G4</accession>
<keyword evidence="3" id="KW-1185">Reference proteome</keyword>
<proteinExistence type="predicted"/>
<name>A0AAD5V7G4_9APHY</name>
<feature type="region of interest" description="Disordered" evidence="1">
    <location>
        <begin position="388"/>
        <end position="452"/>
    </location>
</feature>
<feature type="compositionally biased region" description="Polar residues" evidence="1">
    <location>
        <begin position="439"/>
        <end position="452"/>
    </location>
</feature>
<feature type="compositionally biased region" description="Polar residues" evidence="1">
    <location>
        <begin position="7"/>
        <end position="59"/>
    </location>
</feature>
<sequence length="452" mass="48675">MKVPTLAMSTNSPKQLPSPKTKSGSIHFQHRLSPSTIKKASPTVSLTNASAVRTSTSPLQHLPADFPEHPSSQSFIPFPTSAPIDCPPPPASSDAVDPGAEVACSGSQVCAQLDVQTQSNPVNLPIGIPEPRKRRVRSFLNSCSSPTSLHKVPSKRPKVPKPSKGRKTRRQIADLQFTALMHRSIAWHIRASCLEIMEVDSGDRHPLQPGLEQDALLVERLWKNLVDQGFKPVISQGITSANDVRPDSVSPISPVVVPSTAKVNPPANNRSSKCNPQAEEPKLSPPLLLNSQSPVEKDHRLTRLSIPTGQTSAKNSGTKPIPSPDSMTTSPSLPSANRDLNNHAYPTRVPVSPTTPSPTSSLIPGGKGSEVVPMNRLVASLILRMNDRRASRPRSSSTVLSEQRQHELDLHQTRVASSSTRSSSSSTAPRPKPRRCSPLHNTLTVSSTELSC</sequence>
<dbReference type="AlphaFoldDB" id="A0AAD5V7G4"/>
<feature type="compositionally biased region" description="Basic and acidic residues" evidence="1">
    <location>
        <begin position="403"/>
        <end position="412"/>
    </location>
</feature>
<feature type="compositionally biased region" description="Polar residues" evidence="1">
    <location>
        <begin position="325"/>
        <end position="339"/>
    </location>
</feature>
<feature type="compositionally biased region" description="Polar residues" evidence="1">
    <location>
        <begin position="266"/>
        <end position="275"/>
    </location>
</feature>